<protein>
    <submittedName>
        <fullName evidence="2">Uncharacterized protein</fullName>
    </submittedName>
</protein>
<name>A0A0F9SI31_9ZZZZ</name>
<organism evidence="2">
    <name type="scientific">marine sediment metagenome</name>
    <dbReference type="NCBI Taxonomy" id="412755"/>
    <lineage>
        <taxon>unclassified sequences</taxon>
        <taxon>metagenomes</taxon>
        <taxon>ecological metagenomes</taxon>
    </lineage>
</organism>
<evidence type="ECO:0000313" key="2">
    <source>
        <dbReference type="EMBL" id="KKN28998.1"/>
    </source>
</evidence>
<feature type="region of interest" description="Disordered" evidence="1">
    <location>
        <begin position="1"/>
        <end position="22"/>
    </location>
</feature>
<reference evidence="2" key="1">
    <citation type="journal article" date="2015" name="Nature">
        <title>Complex archaea that bridge the gap between prokaryotes and eukaryotes.</title>
        <authorList>
            <person name="Spang A."/>
            <person name="Saw J.H."/>
            <person name="Jorgensen S.L."/>
            <person name="Zaremba-Niedzwiedzka K."/>
            <person name="Martijn J."/>
            <person name="Lind A.E."/>
            <person name="van Eijk R."/>
            <person name="Schleper C."/>
            <person name="Guy L."/>
            <person name="Ettema T.J."/>
        </authorList>
    </citation>
    <scope>NUCLEOTIDE SEQUENCE</scope>
</reference>
<comment type="caution">
    <text evidence="2">The sequence shown here is derived from an EMBL/GenBank/DDBJ whole genome shotgun (WGS) entry which is preliminary data.</text>
</comment>
<sequence>MKMGEDAKRKRSVTATGNETTDDDLDAKKVVRVGGGVSNSGLKTTDGAIKSSAGKVYWLSISDTAAGVIQLNDSLNDSGTDVWGITIPADGYAHFIFDPPLEFGTGIYLDVPTGAPDVYIGYI</sequence>
<gene>
    <name evidence="2" type="ORF">LCGC14_0848640</name>
</gene>
<evidence type="ECO:0000256" key="1">
    <source>
        <dbReference type="SAM" id="MobiDB-lite"/>
    </source>
</evidence>
<accession>A0A0F9SI31</accession>
<dbReference type="AlphaFoldDB" id="A0A0F9SI31"/>
<proteinExistence type="predicted"/>
<dbReference type="EMBL" id="LAZR01002519">
    <property type="protein sequence ID" value="KKN28998.1"/>
    <property type="molecule type" value="Genomic_DNA"/>
</dbReference>